<dbReference type="Pfam" id="PF10710">
    <property type="entry name" value="DUF2512"/>
    <property type="match status" value="1"/>
</dbReference>
<name>A0A1G8ML93_9BACI</name>
<accession>A0A1G8ML93</accession>
<dbReference type="OrthoDB" id="2111682at2"/>
<keyword evidence="1" id="KW-1133">Transmembrane helix</keyword>
<evidence type="ECO:0000256" key="1">
    <source>
        <dbReference type="SAM" id="Phobius"/>
    </source>
</evidence>
<dbReference type="Proteomes" id="UP000198853">
    <property type="component" value="Unassembled WGS sequence"/>
</dbReference>
<feature type="transmembrane region" description="Helical" evidence="1">
    <location>
        <begin position="34"/>
        <end position="53"/>
    </location>
</feature>
<evidence type="ECO:0000313" key="3">
    <source>
        <dbReference type="Proteomes" id="UP000198853"/>
    </source>
</evidence>
<dbReference type="AlphaFoldDB" id="A0A1G8ML93"/>
<dbReference type="EMBL" id="FNEN01000004">
    <property type="protein sequence ID" value="SDI68788.1"/>
    <property type="molecule type" value="Genomic_DNA"/>
</dbReference>
<keyword evidence="1" id="KW-0812">Transmembrane</keyword>
<dbReference type="InterPro" id="IPR019649">
    <property type="entry name" value="DUF2512"/>
</dbReference>
<reference evidence="2 3" key="1">
    <citation type="submission" date="2016-10" db="EMBL/GenBank/DDBJ databases">
        <authorList>
            <person name="de Groot N.N."/>
        </authorList>
    </citation>
    <scope>NUCLEOTIDE SEQUENCE [LARGE SCALE GENOMIC DNA]</scope>
    <source>
        <strain evidence="2 3">DSM 21771</strain>
    </source>
</reference>
<feature type="transmembrane region" description="Helical" evidence="1">
    <location>
        <begin position="7"/>
        <end position="28"/>
    </location>
</feature>
<dbReference type="RefSeq" id="WP_090397466.1">
    <property type="nucleotide sequence ID" value="NZ_FNEN01000004.1"/>
</dbReference>
<proteinExistence type="predicted"/>
<evidence type="ECO:0000313" key="2">
    <source>
        <dbReference type="EMBL" id="SDI68788.1"/>
    </source>
</evidence>
<protein>
    <submittedName>
        <fullName evidence="2">Uncharacterized protein</fullName>
    </submittedName>
</protein>
<organism evidence="2 3">
    <name type="scientific">Natribacillus halophilus</name>
    <dbReference type="NCBI Taxonomy" id="549003"/>
    <lineage>
        <taxon>Bacteria</taxon>
        <taxon>Bacillati</taxon>
        <taxon>Bacillota</taxon>
        <taxon>Bacilli</taxon>
        <taxon>Bacillales</taxon>
        <taxon>Bacillaceae</taxon>
        <taxon>Natribacillus</taxon>
    </lineage>
</organism>
<keyword evidence="1" id="KW-0472">Membrane</keyword>
<sequence length="77" mass="8594">MYHVLALIIKFLMITAVLELIICPFFGITFGNTLWISLTITGAAYLIGDLWILPRFGNVNCTFLTKTSSIADKKGRL</sequence>
<gene>
    <name evidence="2" type="ORF">SAMN04488123_104235</name>
</gene>
<keyword evidence="3" id="KW-1185">Reference proteome</keyword>